<keyword evidence="3" id="KW-1185">Reference proteome</keyword>
<sequence length="476" mass="50425">MSSQSPVSPRTVSPRTASPWTVSPSSADSLDSSLRRFSRQERLHEAVIGDRTDLGSGAVQAGVRRLVRESWQRSITLRLDPLTAQAAPTLSADELDGLRASNPLAAVLPVINTLLVRHAAEFGLIVAVADESGRLLWIDGDSSVRTRAEEMHFVVGADWSEARVGTSAPGTALALDHGIQIQRAEHFSQLAHPFSCTAVPIHDPVTGAVLGVIDITGGDAAVAPQTLPLVEAAVAALEAELRIQSLSAPRAPSARPSGFTAPGILLSVLGTEHGALQGAPPAGTPGGFGAPIPGTRQSVDLSPRHAEILLLLAWHRQGLSAERLAGLLSDEPAHAVENLRAELVRLRRVLTLSHPQLRIGSRPYRLETSVDTDAGRVLRLLGRGAHRMALAAYRGCVLPGSTAPGVVEIRAEVSARLRQTLLSDASVEVLLDFARTEEATWDSEVWRACLELLPARSPQRAAVVASLARIEAELGA</sequence>
<organism evidence="2 3">
    <name type="scientific">Cryobacterium lactosi</name>
    <dbReference type="NCBI Taxonomy" id="1259202"/>
    <lineage>
        <taxon>Bacteria</taxon>
        <taxon>Bacillati</taxon>
        <taxon>Actinomycetota</taxon>
        <taxon>Actinomycetes</taxon>
        <taxon>Micrococcales</taxon>
        <taxon>Microbacteriaceae</taxon>
        <taxon>Cryobacterium</taxon>
    </lineage>
</organism>
<dbReference type="Proteomes" id="UP000298468">
    <property type="component" value="Unassembled WGS sequence"/>
</dbReference>
<dbReference type="EMBL" id="SOHM01000007">
    <property type="protein sequence ID" value="TFD93959.1"/>
    <property type="molecule type" value="Genomic_DNA"/>
</dbReference>
<feature type="compositionally biased region" description="Polar residues" evidence="1">
    <location>
        <begin position="1"/>
        <end position="22"/>
    </location>
</feature>
<proteinExistence type="predicted"/>
<dbReference type="AlphaFoldDB" id="A0A4R9C0B6"/>
<protein>
    <submittedName>
        <fullName evidence="2">Transcriptional regulator</fullName>
    </submittedName>
</protein>
<name>A0A4R9C0B6_9MICO</name>
<comment type="caution">
    <text evidence="2">The sequence shown here is derived from an EMBL/GenBank/DDBJ whole genome shotgun (WGS) entry which is preliminary data.</text>
</comment>
<reference evidence="2 3" key="1">
    <citation type="submission" date="2019-03" db="EMBL/GenBank/DDBJ databases">
        <title>Genomics of glacier-inhabiting Cryobacterium strains.</title>
        <authorList>
            <person name="Liu Q."/>
            <person name="Xin Y.-H."/>
        </authorList>
    </citation>
    <scope>NUCLEOTIDE SEQUENCE [LARGE SCALE GENOMIC DNA]</scope>
    <source>
        <strain evidence="2 3">Sr59</strain>
    </source>
</reference>
<dbReference type="InterPro" id="IPR029016">
    <property type="entry name" value="GAF-like_dom_sf"/>
</dbReference>
<gene>
    <name evidence="2" type="ORF">E3T61_02835</name>
</gene>
<evidence type="ECO:0000256" key="1">
    <source>
        <dbReference type="SAM" id="MobiDB-lite"/>
    </source>
</evidence>
<accession>A0A4R9C0B6</accession>
<evidence type="ECO:0000313" key="2">
    <source>
        <dbReference type="EMBL" id="TFD93959.1"/>
    </source>
</evidence>
<evidence type="ECO:0000313" key="3">
    <source>
        <dbReference type="Proteomes" id="UP000298468"/>
    </source>
</evidence>
<dbReference type="OrthoDB" id="3928741at2"/>
<dbReference type="Gene3D" id="3.30.450.40">
    <property type="match status" value="1"/>
</dbReference>
<feature type="region of interest" description="Disordered" evidence="1">
    <location>
        <begin position="1"/>
        <end position="31"/>
    </location>
</feature>